<comment type="cofactor">
    <cofactor evidence="1">
        <name>Zn(2+)</name>
        <dbReference type="ChEBI" id="CHEBI:29105"/>
    </cofactor>
</comment>
<evidence type="ECO:0000256" key="6">
    <source>
        <dbReference type="ARBA" id="ARBA00023049"/>
    </source>
</evidence>
<dbReference type="InterPro" id="IPR042089">
    <property type="entry name" value="Peptidase_M13_dom_2"/>
</dbReference>
<dbReference type="GO" id="GO:0005886">
    <property type="term" value="C:plasma membrane"/>
    <property type="evidence" value="ECO:0007669"/>
    <property type="project" value="TreeGrafter"/>
</dbReference>
<dbReference type="InterPro" id="IPR024079">
    <property type="entry name" value="MetalloPept_cat_dom_sf"/>
</dbReference>
<keyword evidence="8" id="KW-1133">Transmembrane helix</keyword>
<keyword evidence="12" id="KW-1185">Reference proteome</keyword>
<sequence length="707" mass="80313">MMIMPGDPTEQQSQIQLEVLSEAEQTQSTFEVERSRPSESPQRTQQTRLFILFSVGFCLCAFIIGLIYYVHCLHTTGPPGPVQPCESEACLQASAHMSVVADPFTRPCDYFLFTCLSDWKKARQSGQGSSQRPSPEQVDRRLRQEKLTDRKTLLLHYLREILDSTESPKSSAEYKTKTFYHSCLDTRSIETAGAEPFLTLIQNLGGWAVSGPWNRTDFNSTLGLLMRNYGTFPFFNLMVGKHPNETTPETSRKYIQANQPDLLIPIQWNSQKEKSEVKTETIRHFVSTCERYLALLGAPKESQMNHMGLFLALSSELASQAPVIDWLGCLQTTFEPVTLTEDDPVLVHNLPYIVRMSQIISTWLNKPENSNSDPLHTYMLFNLLHTMIPALDSRFSETVEQVEPRWKSCVLETERGFDSVLTDLLQEKMAHTRATEITDNILSALKLKLQGLQWNNQKAHKTVMTKVHSLSPKLWTSNHTLETELDHFFAEISVGSDFFWNYAQLLSLWQKRRIKLLEEQGESVDILSVQPVVNGNELVFPLGMFVPPLFHQTYPRAINYGVIGFLIAKDLLHLLLPDIHGHSESVRTVADCVWTHYLSATDEINSGDRFLSTAQQQEVWVQYSALEIALEAYHQSLKSDSSDTSLSGLSHTDLFLMAFSQMNCDSDPFHALMPLEPSFLVKVLCAKSEMCHVHCTSDKHQHLLQSC</sequence>
<evidence type="ECO:0000256" key="4">
    <source>
        <dbReference type="ARBA" id="ARBA00022801"/>
    </source>
</evidence>
<dbReference type="Pfam" id="PF01431">
    <property type="entry name" value="Peptidase_M13"/>
    <property type="match status" value="1"/>
</dbReference>
<evidence type="ECO:0000313" key="12">
    <source>
        <dbReference type="Proteomes" id="UP001460270"/>
    </source>
</evidence>
<dbReference type="SUPFAM" id="SSF55486">
    <property type="entry name" value="Metalloproteases ('zincins'), catalytic domain"/>
    <property type="match status" value="1"/>
</dbReference>
<organism evidence="11 12">
    <name type="scientific">Mugilogobius chulae</name>
    <name type="common">yellowstripe goby</name>
    <dbReference type="NCBI Taxonomy" id="88201"/>
    <lineage>
        <taxon>Eukaryota</taxon>
        <taxon>Metazoa</taxon>
        <taxon>Chordata</taxon>
        <taxon>Craniata</taxon>
        <taxon>Vertebrata</taxon>
        <taxon>Euteleostomi</taxon>
        <taxon>Actinopterygii</taxon>
        <taxon>Neopterygii</taxon>
        <taxon>Teleostei</taxon>
        <taxon>Neoteleostei</taxon>
        <taxon>Acanthomorphata</taxon>
        <taxon>Gobiaria</taxon>
        <taxon>Gobiiformes</taxon>
        <taxon>Gobioidei</taxon>
        <taxon>Gobiidae</taxon>
        <taxon>Gobionellinae</taxon>
        <taxon>Mugilogobius</taxon>
    </lineage>
</organism>
<dbReference type="Pfam" id="PF05649">
    <property type="entry name" value="Peptidase_M13_N"/>
    <property type="match status" value="1"/>
</dbReference>
<reference evidence="12" key="1">
    <citation type="submission" date="2024-04" db="EMBL/GenBank/DDBJ databases">
        <title>Salinicola lusitanus LLJ914,a marine bacterium isolated from the Okinawa Trough.</title>
        <authorList>
            <person name="Li J."/>
        </authorList>
    </citation>
    <scope>NUCLEOTIDE SEQUENCE [LARGE SCALE GENOMIC DNA]</scope>
</reference>
<gene>
    <name evidence="11" type="ORF">WMY93_026539</name>
</gene>
<protein>
    <submittedName>
        <fullName evidence="11">Uncharacterized protein</fullName>
    </submittedName>
</protein>
<dbReference type="InterPro" id="IPR008753">
    <property type="entry name" value="Peptidase_M13_N"/>
</dbReference>
<evidence type="ECO:0000259" key="9">
    <source>
        <dbReference type="Pfam" id="PF01431"/>
    </source>
</evidence>
<dbReference type="GO" id="GO:0016485">
    <property type="term" value="P:protein processing"/>
    <property type="evidence" value="ECO:0007669"/>
    <property type="project" value="TreeGrafter"/>
</dbReference>
<feature type="domain" description="Peptidase M13 N-terminal" evidence="10">
    <location>
        <begin position="155"/>
        <end position="318"/>
    </location>
</feature>
<keyword evidence="8" id="KW-0472">Membrane</keyword>
<dbReference type="PANTHER" id="PTHR11733:SF128">
    <property type="entry name" value="KELL BLOOD GROUP GLYCOPROTEIN"/>
    <property type="match status" value="1"/>
</dbReference>
<accession>A0AAW0N7T5</accession>
<name>A0AAW0N7T5_9GOBI</name>
<evidence type="ECO:0000313" key="11">
    <source>
        <dbReference type="EMBL" id="KAK7886918.1"/>
    </source>
</evidence>
<evidence type="ECO:0000256" key="7">
    <source>
        <dbReference type="SAM" id="MobiDB-lite"/>
    </source>
</evidence>
<dbReference type="InterPro" id="IPR018497">
    <property type="entry name" value="Peptidase_M13_C"/>
</dbReference>
<keyword evidence="2" id="KW-0645">Protease</keyword>
<proteinExistence type="predicted"/>
<dbReference type="AlphaFoldDB" id="A0AAW0N7T5"/>
<evidence type="ECO:0000256" key="2">
    <source>
        <dbReference type="ARBA" id="ARBA00022670"/>
    </source>
</evidence>
<keyword evidence="3" id="KW-0479">Metal-binding</keyword>
<evidence type="ECO:0000256" key="1">
    <source>
        <dbReference type="ARBA" id="ARBA00001947"/>
    </source>
</evidence>
<comment type="caution">
    <text evidence="11">The sequence shown here is derived from an EMBL/GenBank/DDBJ whole genome shotgun (WGS) entry which is preliminary data.</text>
</comment>
<feature type="region of interest" description="Disordered" evidence="7">
    <location>
        <begin position="124"/>
        <end position="143"/>
    </location>
</feature>
<feature type="domain" description="Peptidase M13 C-terminal" evidence="9">
    <location>
        <begin position="534"/>
        <end position="667"/>
    </location>
</feature>
<dbReference type="PANTHER" id="PTHR11733">
    <property type="entry name" value="ZINC METALLOPROTEASE FAMILY M13 NEPRILYSIN-RELATED"/>
    <property type="match status" value="1"/>
</dbReference>
<evidence type="ECO:0000256" key="8">
    <source>
        <dbReference type="SAM" id="Phobius"/>
    </source>
</evidence>
<keyword evidence="4" id="KW-0378">Hydrolase</keyword>
<keyword evidence="5" id="KW-0862">Zinc</keyword>
<dbReference type="InterPro" id="IPR000718">
    <property type="entry name" value="Peptidase_M13"/>
</dbReference>
<keyword evidence="6" id="KW-0482">Metalloprotease</keyword>
<dbReference type="Proteomes" id="UP001460270">
    <property type="component" value="Unassembled WGS sequence"/>
</dbReference>
<dbReference type="Gene3D" id="1.10.1380.10">
    <property type="entry name" value="Neutral endopeptidase , domain2"/>
    <property type="match status" value="1"/>
</dbReference>
<dbReference type="Gene3D" id="3.40.390.10">
    <property type="entry name" value="Collagenase (Catalytic Domain)"/>
    <property type="match status" value="1"/>
</dbReference>
<dbReference type="GO" id="GO:0046872">
    <property type="term" value="F:metal ion binding"/>
    <property type="evidence" value="ECO:0007669"/>
    <property type="project" value="UniProtKB-KW"/>
</dbReference>
<evidence type="ECO:0000256" key="5">
    <source>
        <dbReference type="ARBA" id="ARBA00022833"/>
    </source>
</evidence>
<dbReference type="GO" id="GO:0004222">
    <property type="term" value="F:metalloendopeptidase activity"/>
    <property type="evidence" value="ECO:0007669"/>
    <property type="project" value="InterPro"/>
</dbReference>
<keyword evidence="8" id="KW-0812">Transmembrane</keyword>
<evidence type="ECO:0000259" key="10">
    <source>
        <dbReference type="Pfam" id="PF05649"/>
    </source>
</evidence>
<feature type="compositionally biased region" description="Low complexity" evidence="7">
    <location>
        <begin position="124"/>
        <end position="136"/>
    </location>
</feature>
<evidence type="ECO:0000256" key="3">
    <source>
        <dbReference type="ARBA" id="ARBA00022723"/>
    </source>
</evidence>
<dbReference type="PROSITE" id="PS51885">
    <property type="entry name" value="NEPRILYSIN"/>
    <property type="match status" value="1"/>
</dbReference>
<dbReference type="EMBL" id="JBBPFD010000019">
    <property type="protein sequence ID" value="KAK7886918.1"/>
    <property type="molecule type" value="Genomic_DNA"/>
</dbReference>
<feature type="transmembrane region" description="Helical" evidence="8">
    <location>
        <begin position="49"/>
        <end position="70"/>
    </location>
</feature>